<reference evidence="1 2" key="1">
    <citation type="journal article" date="2020" name="Nature">
        <title>Six reference-quality genomes reveal evolution of bat adaptations.</title>
        <authorList>
            <person name="Jebb D."/>
            <person name="Huang Z."/>
            <person name="Pippel M."/>
            <person name="Hughes G.M."/>
            <person name="Lavrichenko K."/>
            <person name="Devanna P."/>
            <person name="Winkler S."/>
            <person name="Jermiin L.S."/>
            <person name="Skirmuntt E.C."/>
            <person name="Katzourakis A."/>
            <person name="Burkitt-Gray L."/>
            <person name="Ray D.A."/>
            <person name="Sullivan K.A.M."/>
            <person name="Roscito J.G."/>
            <person name="Kirilenko B.M."/>
            <person name="Davalos L.M."/>
            <person name="Corthals A.P."/>
            <person name="Power M.L."/>
            <person name="Jones G."/>
            <person name="Ransome R.D."/>
            <person name="Dechmann D.K.N."/>
            <person name="Locatelli A.G."/>
            <person name="Puechmaille S.J."/>
            <person name="Fedrigo O."/>
            <person name="Jarvis E.D."/>
            <person name="Hiller M."/>
            <person name="Vernes S.C."/>
            <person name="Myers E.W."/>
            <person name="Teeling E.C."/>
        </authorList>
    </citation>
    <scope>NUCLEOTIDE SEQUENCE [LARGE SCALE GENOMIC DNA]</scope>
    <source>
        <strain evidence="1">MMyoMyo1</strain>
        <tissue evidence="1">Flight muscle</tissue>
    </source>
</reference>
<keyword evidence="2" id="KW-1185">Reference proteome</keyword>
<comment type="caution">
    <text evidence="1">The sequence shown here is derived from an EMBL/GenBank/DDBJ whole genome shotgun (WGS) entry which is preliminary data.</text>
</comment>
<dbReference type="Proteomes" id="UP000527355">
    <property type="component" value="Unassembled WGS sequence"/>
</dbReference>
<protein>
    <submittedName>
        <fullName evidence="1">Uncharacterized protein</fullName>
    </submittedName>
</protein>
<dbReference type="EMBL" id="JABWUV010000001">
    <property type="protein sequence ID" value="KAF6387590.1"/>
    <property type="molecule type" value="Genomic_DNA"/>
</dbReference>
<organism evidence="1 2">
    <name type="scientific">Myotis myotis</name>
    <name type="common">Greater mouse-eared bat</name>
    <name type="synonym">Vespertilio myotis</name>
    <dbReference type="NCBI Taxonomy" id="51298"/>
    <lineage>
        <taxon>Eukaryota</taxon>
        <taxon>Metazoa</taxon>
        <taxon>Chordata</taxon>
        <taxon>Craniata</taxon>
        <taxon>Vertebrata</taxon>
        <taxon>Euteleostomi</taxon>
        <taxon>Mammalia</taxon>
        <taxon>Eutheria</taxon>
        <taxon>Laurasiatheria</taxon>
        <taxon>Chiroptera</taxon>
        <taxon>Yangochiroptera</taxon>
        <taxon>Vespertilionidae</taxon>
        <taxon>Myotis</taxon>
    </lineage>
</organism>
<sequence>MYWFSDDRGYIRPHKVQAWLPTCAHYLSSQANLKRCGQDQPLTPNTSLPLSSFFIAKYLKEQSSNPQGYAALTFASLSIHTTTDNSFSAISILFLKNTSRLPTYKTKNILLLSHLEIQMMGSP</sequence>
<gene>
    <name evidence="1" type="ORF">mMyoMyo1_008068</name>
</gene>
<evidence type="ECO:0000313" key="1">
    <source>
        <dbReference type="EMBL" id="KAF6387590.1"/>
    </source>
</evidence>
<proteinExistence type="predicted"/>
<accession>A0A7J8ANC3</accession>
<name>A0A7J8ANC3_MYOMY</name>
<evidence type="ECO:0000313" key="2">
    <source>
        <dbReference type="Proteomes" id="UP000527355"/>
    </source>
</evidence>
<dbReference type="AlphaFoldDB" id="A0A7J8ANC3"/>